<evidence type="ECO:0000313" key="1">
    <source>
        <dbReference type="EMBL" id="KFQ27539.1"/>
    </source>
</evidence>
<accession>A0A091QKV5</accession>
<evidence type="ECO:0008006" key="3">
    <source>
        <dbReference type="Google" id="ProtNLM"/>
    </source>
</evidence>
<feature type="non-terminal residue" evidence="1">
    <location>
        <position position="1"/>
    </location>
</feature>
<evidence type="ECO:0000313" key="2">
    <source>
        <dbReference type="Proteomes" id="UP000052967"/>
    </source>
</evidence>
<feature type="non-terminal residue" evidence="1">
    <location>
        <position position="54"/>
    </location>
</feature>
<dbReference type="AlphaFoldDB" id="A0A091QKV5"/>
<organism evidence="1 2">
    <name type="scientific">Merops nubicus</name>
    <name type="common">Northern carmine bee-eater</name>
    <dbReference type="NCBI Taxonomy" id="57421"/>
    <lineage>
        <taxon>Eukaryota</taxon>
        <taxon>Metazoa</taxon>
        <taxon>Chordata</taxon>
        <taxon>Craniata</taxon>
        <taxon>Vertebrata</taxon>
        <taxon>Euteleostomi</taxon>
        <taxon>Archelosauria</taxon>
        <taxon>Archosauria</taxon>
        <taxon>Dinosauria</taxon>
        <taxon>Saurischia</taxon>
        <taxon>Theropoda</taxon>
        <taxon>Coelurosauria</taxon>
        <taxon>Aves</taxon>
        <taxon>Neognathae</taxon>
        <taxon>Neoaves</taxon>
        <taxon>Telluraves</taxon>
        <taxon>Coraciimorphae</taxon>
        <taxon>Coraciiformes</taxon>
        <taxon>Meropidae</taxon>
        <taxon>Merops</taxon>
    </lineage>
</organism>
<gene>
    <name evidence="1" type="ORF">N331_03205</name>
</gene>
<reference evidence="1 2" key="1">
    <citation type="submission" date="2014-04" db="EMBL/GenBank/DDBJ databases">
        <title>Genome evolution of avian class.</title>
        <authorList>
            <person name="Zhang G."/>
            <person name="Li C."/>
        </authorList>
    </citation>
    <scope>NUCLEOTIDE SEQUENCE [LARGE SCALE GENOMIC DNA]</scope>
    <source>
        <strain evidence="1">BGI_N331</strain>
    </source>
</reference>
<sequence>GFNLKEGRFRLEARKTFFTIRVMKHWNRLPSGVVGVSTLDVSKTRLDGALSNMV</sequence>
<name>A0A091QKV5_MERNU</name>
<protein>
    <recommendedName>
        <fullName evidence="3">Nidogen G2 beta-barrel domain-containing protein</fullName>
    </recommendedName>
</protein>
<dbReference type="EMBL" id="KK701466">
    <property type="protein sequence ID" value="KFQ27539.1"/>
    <property type="molecule type" value="Genomic_DNA"/>
</dbReference>
<dbReference type="Proteomes" id="UP000052967">
    <property type="component" value="Unassembled WGS sequence"/>
</dbReference>
<proteinExistence type="predicted"/>
<keyword evidence="2" id="KW-1185">Reference proteome</keyword>